<dbReference type="RefSeq" id="WP_406695679.1">
    <property type="nucleotide sequence ID" value="NZ_CP155447.1"/>
</dbReference>
<dbReference type="InterPro" id="IPR042095">
    <property type="entry name" value="SUMF_sf"/>
</dbReference>
<accession>A0AAU7CCZ9</accession>
<dbReference type="AlphaFoldDB" id="A0AAU7CCZ9"/>
<dbReference type="Pfam" id="PF03781">
    <property type="entry name" value="FGE-sulfatase"/>
    <property type="match status" value="1"/>
</dbReference>
<proteinExistence type="predicted"/>
<evidence type="ECO:0000259" key="2">
    <source>
        <dbReference type="Pfam" id="PF03781"/>
    </source>
</evidence>
<dbReference type="EMBL" id="CP155447">
    <property type="protein sequence ID" value="XBH02938.1"/>
    <property type="molecule type" value="Genomic_DNA"/>
</dbReference>
<evidence type="ECO:0000313" key="3">
    <source>
        <dbReference type="EMBL" id="XBH02938.1"/>
    </source>
</evidence>
<gene>
    <name evidence="3" type="ORF">V5E97_32205</name>
</gene>
<sequence length="355" mass="38949">MALRPLLRTGLAVVAISLAANFLARLYHKPSAPMPALATTRGGFVQLAEGLPTKIDSDELVRAGQERDDNVLGMIFCWCPPGAFSLGGGPRNPSGRYLDSNPVWVTLSRGFWMGKFEVTQADWQRVMGKTLAQQRAIDPGRPRPLGDGSKRPHAGEGPNYPIYFMNHDEAEEFCFRLTTTERAAGRLEVGWVYCLPTEAQWEFACRAGTTTATAFGNRLGSVQANFDGTEPFNNAPNGPYHHGVMPIGSYPANAWGLHDMHGNVWEWCRDHAKPQPMSGTHSFRGLTSSNRAFRGGCWYDKGPRCLSTARAVGTVQSCGSGLGFRVALVSTELWKEANSVPQVPLQRHVESQFEP</sequence>
<dbReference type="InterPro" id="IPR005532">
    <property type="entry name" value="SUMF_dom"/>
</dbReference>
<dbReference type="PANTHER" id="PTHR23150:SF19">
    <property type="entry name" value="FORMYLGLYCINE-GENERATING ENZYME"/>
    <property type="match status" value="1"/>
</dbReference>
<protein>
    <submittedName>
        <fullName evidence="3">Formylglycine-generating enzyme family protein</fullName>
    </submittedName>
</protein>
<evidence type="ECO:0000256" key="1">
    <source>
        <dbReference type="SAM" id="MobiDB-lite"/>
    </source>
</evidence>
<feature type="region of interest" description="Disordered" evidence="1">
    <location>
        <begin position="132"/>
        <end position="155"/>
    </location>
</feature>
<feature type="domain" description="Sulfatase-modifying factor enzyme-like" evidence="2">
    <location>
        <begin position="78"/>
        <end position="327"/>
    </location>
</feature>
<reference evidence="3" key="1">
    <citation type="submission" date="2024-05" db="EMBL/GenBank/DDBJ databases">
        <title>Planctomycetes of the genus Singulisphaera possess chitinolytic capabilities.</title>
        <authorList>
            <person name="Ivanova A."/>
        </authorList>
    </citation>
    <scope>NUCLEOTIDE SEQUENCE</scope>
    <source>
        <strain evidence="3">Ch08T</strain>
    </source>
</reference>
<dbReference type="InterPro" id="IPR051043">
    <property type="entry name" value="Sulfatase_Mod_Factor_Kinase"/>
</dbReference>
<dbReference type="SUPFAM" id="SSF56436">
    <property type="entry name" value="C-type lectin-like"/>
    <property type="match status" value="1"/>
</dbReference>
<name>A0AAU7CCZ9_9BACT</name>
<dbReference type="GO" id="GO:0120147">
    <property type="term" value="F:formylglycine-generating oxidase activity"/>
    <property type="evidence" value="ECO:0007669"/>
    <property type="project" value="TreeGrafter"/>
</dbReference>
<organism evidence="3">
    <name type="scientific">Singulisphaera sp. Ch08</name>
    <dbReference type="NCBI Taxonomy" id="3120278"/>
    <lineage>
        <taxon>Bacteria</taxon>
        <taxon>Pseudomonadati</taxon>
        <taxon>Planctomycetota</taxon>
        <taxon>Planctomycetia</taxon>
        <taxon>Isosphaerales</taxon>
        <taxon>Isosphaeraceae</taxon>
        <taxon>Singulisphaera</taxon>
    </lineage>
</organism>
<dbReference type="PANTHER" id="PTHR23150">
    <property type="entry name" value="SULFATASE MODIFYING FACTOR 1, 2"/>
    <property type="match status" value="1"/>
</dbReference>
<dbReference type="Gene3D" id="3.90.1580.10">
    <property type="entry name" value="paralog of FGE (formylglycine-generating enzyme)"/>
    <property type="match status" value="1"/>
</dbReference>
<dbReference type="InterPro" id="IPR016187">
    <property type="entry name" value="CTDL_fold"/>
</dbReference>